<protein>
    <submittedName>
        <fullName evidence="3">Cupin domain-containing protein</fullName>
    </submittedName>
</protein>
<dbReference type="RefSeq" id="WP_267988646.1">
    <property type="nucleotide sequence ID" value="NZ_JAPJZI010000001.1"/>
</dbReference>
<dbReference type="EMBL" id="JAPJZI010000001">
    <property type="protein sequence ID" value="MDA5397177.1"/>
    <property type="molecule type" value="Genomic_DNA"/>
</dbReference>
<proteinExistence type="predicted"/>
<dbReference type="InterPro" id="IPR050807">
    <property type="entry name" value="TransReg_Diox_bact_type"/>
</dbReference>
<keyword evidence="4" id="KW-1185">Reference proteome</keyword>
<dbReference type="InterPro" id="IPR001387">
    <property type="entry name" value="Cro/C1-type_HTH"/>
</dbReference>
<dbReference type="InterPro" id="IPR013096">
    <property type="entry name" value="Cupin_2"/>
</dbReference>
<dbReference type="Pfam" id="PF07883">
    <property type="entry name" value="Cupin_2"/>
    <property type="match status" value="1"/>
</dbReference>
<comment type="caution">
    <text evidence="3">The sequence shown here is derived from an EMBL/GenBank/DDBJ whole genome shotgun (WGS) entry which is preliminary data.</text>
</comment>
<dbReference type="GO" id="GO:0003677">
    <property type="term" value="F:DNA binding"/>
    <property type="evidence" value="ECO:0007669"/>
    <property type="project" value="UniProtKB-KW"/>
</dbReference>
<dbReference type="PANTHER" id="PTHR46797">
    <property type="entry name" value="HTH-TYPE TRANSCRIPTIONAL REGULATOR"/>
    <property type="match status" value="1"/>
</dbReference>
<dbReference type="AlphaFoldDB" id="A0A9X3ZF74"/>
<dbReference type="InterPro" id="IPR011051">
    <property type="entry name" value="RmlC_Cupin_sf"/>
</dbReference>
<dbReference type="SMART" id="SM00530">
    <property type="entry name" value="HTH_XRE"/>
    <property type="match status" value="1"/>
</dbReference>
<dbReference type="CDD" id="cd00093">
    <property type="entry name" value="HTH_XRE"/>
    <property type="match status" value="1"/>
</dbReference>
<evidence type="ECO:0000256" key="1">
    <source>
        <dbReference type="ARBA" id="ARBA00023125"/>
    </source>
</evidence>
<accession>A0A9X3ZF74</accession>
<dbReference type="Gene3D" id="1.10.260.40">
    <property type="entry name" value="lambda repressor-like DNA-binding domains"/>
    <property type="match status" value="1"/>
</dbReference>
<evidence type="ECO:0000259" key="2">
    <source>
        <dbReference type="PROSITE" id="PS50943"/>
    </source>
</evidence>
<organism evidence="3 4">
    <name type="scientific">Hoeflea prorocentri</name>
    <dbReference type="NCBI Taxonomy" id="1922333"/>
    <lineage>
        <taxon>Bacteria</taxon>
        <taxon>Pseudomonadati</taxon>
        <taxon>Pseudomonadota</taxon>
        <taxon>Alphaproteobacteria</taxon>
        <taxon>Hyphomicrobiales</taxon>
        <taxon>Rhizobiaceae</taxon>
        <taxon>Hoeflea</taxon>
    </lineage>
</organism>
<feature type="domain" description="HTH cro/C1-type" evidence="2">
    <location>
        <begin position="29"/>
        <end position="83"/>
    </location>
</feature>
<dbReference type="GO" id="GO:0005829">
    <property type="term" value="C:cytosol"/>
    <property type="evidence" value="ECO:0007669"/>
    <property type="project" value="TreeGrafter"/>
</dbReference>
<dbReference type="SUPFAM" id="SSF51182">
    <property type="entry name" value="RmlC-like cupins"/>
    <property type="match status" value="1"/>
</dbReference>
<keyword evidence="1" id="KW-0238">DNA-binding</keyword>
<evidence type="ECO:0000313" key="4">
    <source>
        <dbReference type="Proteomes" id="UP001151234"/>
    </source>
</evidence>
<gene>
    <name evidence="3" type="ORF">OQ273_01220</name>
</gene>
<dbReference type="SUPFAM" id="SSF47413">
    <property type="entry name" value="lambda repressor-like DNA-binding domains"/>
    <property type="match status" value="1"/>
</dbReference>
<dbReference type="Pfam" id="PF01381">
    <property type="entry name" value="HTH_3"/>
    <property type="match status" value="1"/>
</dbReference>
<evidence type="ECO:0000313" key="3">
    <source>
        <dbReference type="EMBL" id="MDA5397177.1"/>
    </source>
</evidence>
<sequence>MSAKEKSMEPDTADALPVDGDTRIIGERLRALRNEQNLTINELASKAKVSAGIVSQIERGGSNPSVKTLQRLRAALGVNLWEFLQPPPDTTATPELNFVRRAAERPRILVGETRLVKELLSPRPDENLRFMFVTLPPGGVSEDVLVGTGQKGGYVISGEVSLKVGSQTALLGEGDSFQFPSDIPHEIVNRSDSEAKVLWIMSVLDTHL</sequence>
<dbReference type="InterPro" id="IPR010982">
    <property type="entry name" value="Lambda_DNA-bd_dom_sf"/>
</dbReference>
<reference evidence="3" key="1">
    <citation type="submission" date="2022-11" db="EMBL/GenBank/DDBJ databases">
        <title>Draft genome sequence of Hoeflea poritis E7-10 and Hoeflea prorocentri PM5-8, separated from scleractinian coral Porites lutea and marine dinoflagellate.</title>
        <authorList>
            <person name="Zhang G."/>
            <person name="Wei Q."/>
            <person name="Cai L."/>
        </authorList>
    </citation>
    <scope>NUCLEOTIDE SEQUENCE</scope>
    <source>
        <strain evidence="3">PM5-8</strain>
    </source>
</reference>
<dbReference type="PROSITE" id="PS50943">
    <property type="entry name" value="HTH_CROC1"/>
    <property type="match status" value="1"/>
</dbReference>
<dbReference type="GO" id="GO:0003700">
    <property type="term" value="F:DNA-binding transcription factor activity"/>
    <property type="evidence" value="ECO:0007669"/>
    <property type="project" value="TreeGrafter"/>
</dbReference>
<dbReference type="CDD" id="cd02209">
    <property type="entry name" value="cupin_XRE_C"/>
    <property type="match status" value="1"/>
</dbReference>
<dbReference type="PANTHER" id="PTHR46797:SF2">
    <property type="entry name" value="TRANSCRIPTIONAL REGULATOR"/>
    <property type="match status" value="1"/>
</dbReference>
<dbReference type="Gene3D" id="2.60.120.10">
    <property type="entry name" value="Jelly Rolls"/>
    <property type="match status" value="1"/>
</dbReference>
<dbReference type="Proteomes" id="UP001151234">
    <property type="component" value="Unassembled WGS sequence"/>
</dbReference>
<name>A0A9X3ZF74_9HYPH</name>
<dbReference type="InterPro" id="IPR014710">
    <property type="entry name" value="RmlC-like_jellyroll"/>
</dbReference>